<accession>A0A1D2QSE2</accession>
<protein>
    <submittedName>
        <fullName evidence="6">Alpha-glucan phosphorylase</fullName>
    </submittedName>
</protein>
<evidence type="ECO:0000259" key="5">
    <source>
        <dbReference type="Pfam" id="PF11897"/>
    </source>
</evidence>
<evidence type="ECO:0000256" key="1">
    <source>
        <dbReference type="ARBA" id="ARBA00001275"/>
    </source>
</evidence>
<dbReference type="InterPro" id="IPR011834">
    <property type="entry name" value="Agluc_phsphrylas"/>
</dbReference>
<gene>
    <name evidence="6" type="ORF">AB835_03400</name>
</gene>
<evidence type="ECO:0000313" key="7">
    <source>
        <dbReference type="Proteomes" id="UP000242502"/>
    </source>
</evidence>
<dbReference type="InterPro" id="IPR024517">
    <property type="entry name" value="Glycogen_phosphorylase_DUF3417"/>
</dbReference>
<dbReference type="Proteomes" id="UP000242502">
    <property type="component" value="Unassembled WGS sequence"/>
</dbReference>
<name>A0A1D2QSE2_9GAMM</name>
<dbReference type="EMBL" id="MDLC01000008">
    <property type="protein sequence ID" value="ODS24499.1"/>
    <property type="molecule type" value="Genomic_DNA"/>
</dbReference>
<dbReference type="STRING" id="62101.AB835_03400"/>
<evidence type="ECO:0000256" key="3">
    <source>
        <dbReference type="ARBA" id="ARBA00022533"/>
    </source>
</evidence>
<feature type="modified residue" description="N6-(pyridoxal phosphate)lysine" evidence="4">
    <location>
        <position position="603"/>
    </location>
</feature>
<dbReference type="Pfam" id="PF11897">
    <property type="entry name" value="DUF3417"/>
    <property type="match status" value="1"/>
</dbReference>
<organism evidence="6 7">
    <name type="scientific">Candidatus Endobugula sertula</name>
    <name type="common">Bugula neritina bacterial symbiont</name>
    <dbReference type="NCBI Taxonomy" id="62101"/>
    <lineage>
        <taxon>Bacteria</taxon>
        <taxon>Pseudomonadati</taxon>
        <taxon>Pseudomonadota</taxon>
        <taxon>Gammaproteobacteria</taxon>
        <taxon>Cellvibrionales</taxon>
        <taxon>Cellvibrionaceae</taxon>
        <taxon>Candidatus Endobugula</taxon>
    </lineage>
</organism>
<dbReference type="InterPro" id="IPR052182">
    <property type="entry name" value="Glycogen/Maltodextrin_Phosph"/>
</dbReference>
<dbReference type="PANTHER" id="PTHR42655">
    <property type="entry name" value="GLYCOGEN PHOSPHORYLASE"/>
    <property type="match status" value="1"/>
</dbReference>
<sequence length="855" mass="97402">MQPTQHLLPELPVGLEGLAELAANLRWTWNHAADALWNTIDPDIWQQTENPYVILQNVSSQRLASLAQDPDFCQQLHDLLTEQKNYLNRSGWYQSHCQGHCIQQVAYFSMEFGIGEALPFYAGGLGVLAGDFLKAASDLCMPVIGVGLLYHQGYFRQMLNASGWQQEAYPVCDTTNLPISPVYTESGEWLQVSIELPGRIVLIRVWQAHVGGVTLYLLDSNHPLNGVVDRSITSQLYGGGREIRLLQEVVLGVAGWRALMKLNLPIDICHMNEGHAAFVVLERTLDYMQKSGLDFYNAFWAIRAGNVFTTHTMVKAGFDVFEPELLEEYGVAYADTLGIPTEKILQLGRLHHKDSHEPFNMAYLAIRGSATVNGVSKLHGEVSRKIFSGLYPRWPSHEVPITYVTNGVHVPSWDSRWADDIWTQAAGKERWLGSLRYLSQAIEKQSNEQLWKFCSNERRDLVRYARKRFTLELGQRGADKTTINEALCVLDPNVLTLGFARRFTLYKRPNLLLQDAERLEKLLTHRERPVQLIIAGKAHPKDEQGKKLVQQWAQFIQRSAVKRRVVFLEDYDITLAQQLVQGVDIWINTPRRPWEACGTSGMKVLVNGGLNISVLDGWWAEAHNDHVGWAIGDGSNHSHYDDVDDAQQLYHLLEKEVIPEFYNRDVNGVPLHWVERMRVSMASLAPQFSCNRMVQEYVDNLYQPAAEHYQRRTKDNAKIAKLLAIWSNKIQTHWQEIHWGNVEVAETETGFVYKLQLYLGDLSPDLVQVQLYAETDKEENHQQKSNGYINGESGPHGITMDKTHTIAGATNGYIYSANVNTTRPYTDFTARVIPWHPDAYLPQEANQILWWDNEH</sequence>
<evidence type="ECO:0000313" key="6">
    <source>
        <dbReference type="EMBL" id="ODS24499.1"/>
    </source>
</evidence>
<reference evidence="6 7" key="1">
    <citation type="journal article" date="2016" name="Appl. Environ. Microbiol.">
        <title>Lack of Overt Genome Reduction in the Bryostatin-Producing Bryozoan Symbiont "Candidatus Endobugula sertula".</title>
        <authorList>
            <person name="Miller I.J."/>
            <person name="Vanee N."/>
            <person name="Fong S.S."/>
            <person name="Lim-Fong G.E."/>
            <person name="Kwan J.C."/>
        </authorList>
    </citation>
    <scope>NUCLEOTIDE SEQUENCE [LARGE SCALE GENOMIC DNA]</scope>
    <source>
        <strain evidence="6">AB1-4</strain>
    </source>
</reference>
<dbReference type="NCBIfam" id="TIGR02094">
    <property type="entry name" value="more_P_ylases"/>
    <property type="match status" value="1"/>
</dbReference>
<dbReference type="PIRSF" id="PIRSF000460">
    <property type="entry name" value="Pprylas_GlgP"/>
    <property type="match status" value="1"/>
</dbReference>
<dbReference type="InterPro" id="IPR000811">
    <property type="entry name" value="Glyco_trans_35"/>
</dbReference>
<dbReference type="GO" id="GO:0030170">
    <property type="term" value="F:pyridoxal phosphate binding"/>
    <property type="evidence" value="ECO:0007669"/>
    <property type="project" value="InterPro"/>
</dbReference>
<dbReference type="SUPFAM" id="SSF53756">
    <property type="entry name" value="UDP-Glycosyltransferase/glycogen phosphorylase"/>
    <property type="match status" value="1"/>
</dbReference>
<dbReference type="Gene3D" id="3.40.50.2000">
    <property type="entry name" value="Glycogen Phosphorylase B"/>
    <property type="match status" value="2"/>
</dbReference>
<dbReference type="AlphaFoldDB" id="A0A1D2QSE2"/>
<dbReference type="Pfam" id="PF00343">
    <property type="entry name" value="Phosphorylase"/>
    <property type="match status" value="1"/>
</dbReference>
<dbReference type="PANTHER" id="PTHR42655:SF1">
    <property type="entry name" value="GLYCOGEN PHOSPHORYLASE"/>
    <property type="match status" value="1"/>
</dbReference>
<dbReference type="GO" id="GO:0008184">
    <property type="term" value="F:glycogen phosphorylase activity"/>
    <property type="evidence" value="ECO:0007669"/>
    <property type="project" value="InterPro"/>
</dbReference>
<proteinExistence type="inferred from homology"/>
<feature type="domain" description="DUF3417" evidence="5">
    <location>
        <begin position="11"/>
        <end position="118"/>
    </location>
</feature>
<dbReference type="GO" id="GO:0005975">
    <property type="term" value="P:carbohydrate metabolic process"/>
    <property type="evidence" value="ECO:0007669"/>
    <property type="project" value="InterPro"/>
</dbReference>
<comment type="caution">
    <text evidence="6">The sequence shown here is derived from an EMBL/GenBank/DDBJ whole genome shotgun (WGS) entry which is preliminary data.</text>
</comment>
<comment type="similarity">
    <text evidence="2">Belongs to the glycogen phosphorylase family.</text>
</comment>
<comment type="catalytic activity">
    <reaction evidence="1">
        <text>[(1-&gt;4)-alpha-D-glucosyl](n) + phosphate = [(1-&gt;4)-alpha-D-glucosyl](n-1) + alpha-D-glucose 1-phosphate</text>
        <dbReference type="Rhea" id="RHEA:41732"/>
        <dbReference type="Rhea" id="RHEA-COMP:9584"/>
        <dbReference type="Rhea" id="RHEA-COMP:9586"/>
        <dbReference type="ChEBI" id="CHEBI:15444"/>
        <dbReference type="ChEBI" id="CHEBI:43474"/>
        <dbReference type="ChEBI" id="CHEBI:58601"/>
        <dbReference type="EC" id="2.4.1.1"/>
    </reaction>
</comment>
<keyword evidence="3" id="KW-0021">Allosteric enzyme</keyword>
<evidence type="ECO:0000256" key="2">
    <source>
        <dbReference type="ARBA" id="ARBA00006047"/>
    </source>
</evidence>
<evidence type="ECO:0000256" key="4">
    <source>
        <dbReference type="PIRSR" id="PIRSR000460-1"/>
    </source>
</evidence>
<keyword evidence="4" id="KW-0663">Pyridoxal phosphate</keyword>